<dbReference type="InterPro" id="IPR052354">
    <property type="entry name" value="Cell_Wall_Dynamics_Protein"/>
</dbReference>
<feature type="signal peptide" evidence="1">
    <location>
        <begin position="1"/>
        <end position="27"/>
    </location>
</feature>
<reference evidence="4 5" key="1">
    <citation type="submission" date="2024-06" db="EMBL/GenBank/DDBJ databases">
        <title>Genomic Encyclopedia of Type Strains, Phase IV (KMG-IV): sequencing the most valuable type-strain genomes for metagenomic binning, comparative biology and taxonomic classification.</title>
        <authorList>
            <person name="Goeker M."/>
        </authorList>
    </citation>
    <scope>NUCLEOTIDE SEQUENCE [LARGE SCALE GENOMIC DNA]</scope>
    <source>
        <strain evidence="4 5">DSM 23520</strain>
    </source>
</reference>
<dbReference type="RefSeq" id="WP_354221373.1">
    <property type="nucleotide sequence ID" value="NZ_JBEPMX010000014.1"/>
</dbReference>
<dbReference type="InterPro" id="IPR002901">
    <property type="entry name" value="MGlyc_endo_b_GlcNAc-like_dom"/>
</dbReference>
<sequence length="842" mass="94227">MVRRRILPMVTILSIASVVGFSTHASAETDDSYFKVKKDYPTNVTVYKQSDDGLTPIGWLHESEIYQYERDFSANHIQIEFNGMEGYVYKPAIEKINADQAGDVDNWSPDENHVRTGVADDHLTIYESEDDGSLVPMARLYKGETFRFIEQAFGDWIRVQVGEREGYIYSPAVAKDFEQSDDYFKVEKDGLPVNVRDDNGDLQSVATLDEGATFERVQDYGNWHEIRYQGEQAFVWKESTSAVLNPNDAAFTDQTDTPYEAEAQTNVTVYDQQSSEVVGTIEAGETFGFRELTSDNGLAFTLAGRDVYVTGENVERDFVPGDQYFEVTHDYVTVYSDTGDGEVLGQLNQGETFERQGGSGGWHEITFGDETGYIWGDGTTTPSYHGNLTNPVTSDGPTYEAEITSKTELKTAPNANAESFGSVEAGDKFPGINDGEWLKVSVAGNVAYIDQDDVASAESRVYVEYDQSLSSVVSTQMAKSTPPQTDAFNSEPAYVQASAIDHYDGPVIDGDHVALRTDANDDSSDSIYERVSNGTAIEIVERDIEGFEYNDSTEWYRVAYDDRDDLYVHSELVSETNDALTVENSSAPVYAEMSTNSHVYGRMSSGQDYEIVDEHGDWYEIDYRNWRNAKRSQVVEHADPSKHSDMQHLLLSESVKVSANELNTILAGHGVLEGQAEQFIDAGREYGINEIYLMSHAMLETGNGTSELATGVEVGRDDDGDLQLVNDRNRDELSNIRTTYNIFGIGAYDRTALESGATRAYEEGWFTVEEAIVGGAKWIGERYINHLDQQNTLFKMRWNPDNTGVHQYATDIGWAVKQSEYIEELYNELTNPVMTYEIPVYQ</sequence>
<dbReference type="PANTHER" id="PTHR34408">
    <property type="entry name" value="FAMILY PROTEIN, PUTATIVE-RELATED"/>
    <property type="match status" value="1"/>
</dbReference>
<dbReference type="Gene3D" id="2.30.30.40">
    <property type="entry name" value="SH3 Domains"/>
    <property type="match status" value="3"/>
</dbReference>
<comment type="caution">
    <text evidence="4">The sequence shown here is derived from an EMBL/GenBank/DDBJ whole genome shotgun (WGS) entry which is preliminary data.</text>
</comment>
<feature type="domain" description="Mannosyl-glycoprotein endo-beta-N-acetylglucosamidase-like" evidence="2">
    <location>
        <begin position="664"/>
        <end position="837"/>
    </location>
</feature>
<protein>
    <submittedName>
        <fullName evidence="4">Beta-N-acetylglucosaminidase</fullName>
    </submittedName>
</protein>
<evidence type="ECO:0000256" key="1">
    <source>
        <dbReference type="SAM" id="SignalP"/>
    </source>
</evidence>
<keyword evidence="1" id="KW-0732">Signal</keyword>
<dbReference type="InterPro" id="IPR003646">
    <property type="entry name" value="SH3-like_bac-type"/>
</dbReference>
<feature type="domain" description="SH3b" evidence="3">
    <location>
        <begin position="577"/>
        <end position="635"/>
    </location>
</feature>
<accession>A0ABV2KXB3</accession>
<name>A0ABV2KXB3_9BACI</name>
<dbReference type="EMBL" id="JBEPMX010000014">
    <property type="protein sequence ID" value="MET3684224.1"/>
    <property type="molecule type" value="Genomic_DNA"/>
</dbReference>
<organism evidence="4 5">
    <name type="scientific">Alkalibacillus flavidus</name>
    <dbReference type="NCBI Taxonomy" id="546021"/>
    <lineage>
        <taxon>Bacteria</taxon>
        <taxon>Bacillati</taxon>
        <taxon>Bacillota</taxon>
        <taxon>Bacilli</taxon>
        <taxon>Bacillales</taxon>
        <taxon>Bacillaceae</taxon>
        <taxon>Alkalibacillus</taxon>
    </lineage>
</organism>
<dbReference type="SMART" id="SM00047">
    <property type="entry name" value="LYZ2"/>
    <property type="match status" value="1"/>
</dbReference>
<evidence type="ECO:0000313" key="4">
    <source>
        <dbReference type="EMBL" id="MET3684224.1"/>
    </source>
</evidence>
<dbReference type="Proteomes" id="UP001549167">
    <property type="component" value="Unassembled WGS sequence"/>
</dbReference>
<feature type="domain" description="SH3b" evidence="3">
    <location>
        <begin position="182"/>
        <end position="243"/>
    </location>
</feature>
<dbReference type="Pfam" id="PF01832">
    <property type="entry name" value="Glucosaminidase"/>
    <property type="match status" value="1"/>
</dbReference>
<feature type="domain" description="SH3b" evidence="3">
    <location>
        <begin position="398"/>
        <end position="458"/>
    </location>
</feature>
<dbReference type="SMART" id="SM00287">
    <property type="entry name" value="SH3b"/>
    <property type="match status" value="5"/>
</dbReference>
<evidence type="ECO:0000313" key="5">
    <source>
        <dbReference type="Proteomes" id="UP001549167"/>
    </source>
</evidence>
<evidence type="ECO:0000259" key="3">
    <source>
        <dbReference type="SMART" id="SM00287"/>
    </source>
</evidence>
<evidence type="ECO:0000259" key="2">
    <source>
        <dbReference type="SMART" id="SM00047"/>
    </source>
</evidence>
<dbReference type="Gene3D" id="1.10.530.10">
    <property type="match status" value="1"/>
</dbReference>
<keyword evidence="5" id="KW-1185">Reference proteome</keyword>
<proteinExistence type="predicted"/>
<feature type="domain" description="SH3b" evidence="3">
    <location>
        <begin position="322"/>
        <end position="382"/>
    </location>
</feature>
<gene>
    <name evidence="4" type="ORF">ABID56_002350</name>
</gene>
<feature type="chain" id="PRO_5046514444" evidence="1">
    <location>
        <begin position="28"/>
        <end position="842"/>
    </location>
</feature>
<feature type="domain" description="SH3b" evidence="3">
    <location>
        <begin position="503"/>
        <end position="576"/>
    </location>
</feature>
<dbReference type="PANTHER" id="PTHR34408:SF1">
    <property type="entry name" value="GLYCOSYL HYDROLASE FAMILY 19 DOMAIN-CONTAINING PROTEIN HI_1415"/>
    <property type="match status" value="1"/>
</dbReference>